<name>A0ABM8R9R4_9BURK</name>
<sequence>MPTRDLRRMRILLVPPFIRFTWAGMFITAIYTNVVGWFAAKDLGDPAWIQYPLILLGFTVGFIADDLWRHWQDGVAHALHFDDFIDGVCPDTEHEICEAAVWRWYVKQGRPWWISRNRERPQVRCVDAWRRMEAYQRAMKAEELRLRKRS</sequence>
<gene>
    <name evidence="2" type="ORF">R69888_02504</name>
</gene>
<feature type="transmembrane region" description="Helical" evidence="1">
    <location>
        <begin position="20"/>
        <end position="40"/>
    </location>
</feature>
<proteinExistence type="predicted"/>
<keyword evidence="1" id="KW-0472">Membrane</keyword>
<comment type="caution">
    <text evidence="2">The sequence shown here is derived from an EMBL/GenBank/DDBJ whole genome shotgun (WGS) entry which is preliminary data.</text>
</comment>
<evidence type="ECO:0000256" key="1">
    <source>
        <dbReference type="SAM" id="Phobius"/>
    </source>
</evidence>
<dbReference type="EMBL" id="CAJNBK010000005">
    <property type="protein sequence ID" value="CAE6740837.1"/>
    <property type="molecule type" value="Genomic_DNA"/>
</dbReference>
<keyword evidence="1" id="KW-0812">Transmembrane</keyword>
<protein>
    <submittedName>
        <fullName evidence="2">Uncharacterized protein</fullName>
    </submittedName>
</protein>
<evidence type="ECO:0000313" key="2">
    <source>
        <dbReference type="EMBL" id="CAE6740837.1"/>
    </source>
</evidence>
<keyword evidence="3" id="KW-1185">Reference proteome</keyword>
<keyword evidence="1" id="KW-1133">Transmembrane helix</keyword>
<feature type="transmembrane region" description="Helical" evidence="1">
    <location>
        <begin position="46"/>
        <end position="64"/>
    </location>
</feature>
<organism evidence="2 3">
    <name type="scientific">Paraburkholderia haematera</name>
    <dbReference type="NCBI Taxonomy" id="2793077"/>
    <lineage>
        <taxon>Bacteria</taxon>
        <taxon>Pseudomonadati</taxon>
        <taxon>Pseudomonadota</taxon>
        <taxon>Betaproteobacteria</taxon>
        <taxon>Burkholderiales</taxon>
        <taxon>Burkholderiaceae</taxon>
        <taxon>Paraburkholderia</taxon>
    </lineage>
</organism>
<dbReference type="Proteomes" id="UP000672526">
    <property type="component" value="Unassembled WGS sequence"/>
</dbReference>
<evidence type="ECO:0000313" key="3">
    <source>
        <dbReference type="Proteomes" id="UP000672526"/>
    </source>
</evidence>
<accession>A0ABM8R9R4</accession>
<reference evidence="2 3" key="1">
    <citation type="submission" date="2021-02" db="EMBL/GenBank/DDBJ databases">
        <authorList>
            <person name="Vanwijnsberghe S."/>
        </authorList>
    </citation>
    <scope>NUCLEOTIDE SEQUENCE [LARGE SCALE GENOMIC DNA]</scope>
    <source>
        <strain evidence="2 3">LMG 31837</strain>
    </source>
</reference>